<evidence type="ECO:0000256" key="4">
    <source>
        <dbReference type="NCBIfam" id="TIGR02404"/>
    </source>
</evidence>
<evidence type="ECO:0000259" key="5">
    <source>
        <dbReference type="PROSITE" id="PS50949"/>
    </source>
</evidence>
<dbReference type="InterPro" id="IPR036390">
    <property type="entry name" value="WH_DNA-bd_sf"/>
</dbReference>
<dbReference type="InterPro" id="IPR050679">
    <property type="entry name" value="Bact_HTH_transcr_reg"/>
</dbReference>
<keyword evidence="7" id="KW-1185">Reference proteome</keyword>
<dbReference type="PANTHER" id="PTHR44846">
    <property type="entry name" value="MANNOSYL-D-GLYCERATE TRANSPORT/METABOLISM SYSTEM REPRESSOR MNGR-RELATED"/>
    <property type="match status" value="1"/>
</dbReference>
<dbReference type="Gene3D" id="1.10.10.10">
    <property type="entry name" value="Winged helix-like DNA-binding domain superfamily/Winged helix DNA-binding domain"/>
    <property type="match status" value="1"/>
</dbReference>
<evidence type="ECO:0000256" key="2">
    <source>
        <dbReference type="ARBA" id="ARBA00023125"/>
    </source>
</evidence>
<dbReference type="CDD" id="cd07377">
    <property type="entry name" value="WHTH_GntR"/>
    <property type="match status" value="1"/>
</dbReference>
<dbReference type="Pfam" id="PF00392">
    <property type="entry name" value="GntR"/>
    <property type="match status" value="1"/>
</dbReference>
<gene>
    <name evidence="6" type="primary">treR</name>
    <name evidence="6" type="ORF">IDM49_10455</name>
</gene>
<dbReference type="Proteomes" id="UP000516404">
    <property type="component" value="Chromosome"/>
</dbReference>
<feature type="domain" description="HTH gntR-type" evidence="5">
    <location>
        <begin position="2"/>
        <end position="70"/>
    </location>
</feature>
<sequence>MAGKYQHIANDLAHRINHGEFNVGDMLPSENQLATHYKVSRETARKALAKLTDEGRIQKMMGKGSIVIKPARYTLPVSHLVSYTEFLKDNGIDSENHVFALEDAPLPAMPFQNIDPTLTPGQECTYVGRVRIIDKLPSIVDHDFILKSVVPTISENTAQASLYNYFEDDLGLTIAYSPKQITVEPANAQDQELLGLCEGSYVAVTTSIAHLADTTAFQFSQSRHRADKFKYQDFARRK</sequence>
<dbReference type="RefSeq" id="WP_190724460.1">
    <property type="nucleotide sequence ID" value="NZ_CP061539.1"/>
</dbReference>
<dbReference type="Pfam" id="PF07702">
    <property type="entry name" value="UTRA"/>
    <property type="match status" value="1"/>
</dbReference>
<dbReference type="InterPro" id="IPR036388">
    <property type="entry name" value="WH-like_DNA-bd_sf"/>
</dbReference>
<evidence type="ECO:0000256" key="1">
    <source>
        <dbReference type="ARBA" id="ARBA00023015"/>
    </source>
</evidence>
<reference evidence="6 7" key="1">
    <citation type="submission" date="2020-09" db="EMBL/GenBank/DDBJ databases">
        <title>Investigation of environmental microbes.</title>
        <authorList>
            <person name="Ou Y."/>
            <person name="Kang Q."/>
        </authorList>
    </citation>
    <scope>NUCLEOTIDE SEQUENCE [LARGE SCALE GENOMIC DNA]</scope>
    <source>
        <strain evidence="6 7">KJZ-14</strain>
    </source>
</reference>
<keyword evidence="1" id="KW-0805">Transcription regulation</keyword>
<accession>A0A7H2BD65</accession>
<dbReference type="PRINTS" id="PR00035">
    <property type="entry name" value="HTHGNTR"/>
</dbReference>
<dbReference type="EMBL" id="CP061539">
    <property type="protein sequence ID" value="QNV37611.1"/>
    <property type="molecule type" value="Genomic_DNA"/>
</dbReference>
<dbReference type="GO" id="GO:0003677">
    <property type="term" value="F:DNA binding"/>
    <property type="evidence" value="ECO:0007669"/>
    <property type="project" value="UniProtKB-UniRule"/>
</dbReference>
<dbReference type="SMART" id="SM00345">
    <property type="entry name" value="HTH_GNTR"/>
    <property type="match status" value="1"/>
</dbReference>
<keyword evidence="2" id="KW-0238">DNA-binding</keyword>
<dbReference type="AlphaFoldDB" id="A0A7H2BD65"/>
<protein>
    <recommendedName>
        <fullName evidence="4">Trehalose operon repressor</fullName>
    </recommendedName>
</protein>
<dbReference type="GO" id="GO:0045892">
    <property type="term" value="P:negative regulation of DNA-templated transcription"/>
    <property type="evidence" value="ECO:0007669"/>
    <property type="project" value="TreeGrafter"/>
</dbReference>
<dbReference type="Gene3D" id="3.40.1410.10">
    <property type="entry name" value="Chorismate lyase-like"/>
    <property type="match status" value="1"/>
</dbReference>
<dbReference type="PROSITE" id="PS50949">
    <property type="entry name" value="HTH_GNTR"/>
    <property type="match status" value="1"/>
</dbReference>
<dbReference type="SUPFAM" id="SSF46785">
    <property type="entry name" value="Winged helix' DNA-binding domain"/>
    <property type="match status" value="1"/>
</dbReference>
<dbReference type="KEGG" id="rter:IDM49_10455"/>
<dbReference type="InterPro" id="IPR028978">
    <property type="entry name" value="Chorismate_lyase_/UTRA_dom_sf"/>
</dbReference>
<evidence type="ECO:0000256" key="3">
    <source>
        <dbReference type="ARBA" id="ARBA00023163"/>
    </source>
</evidence>
<organism evidence="6 7">
    <name type="scientific">Rothia terrae</name>
    <dbReference type="NCBI Taxonomy" id="396015"/>
    <lineage>
        <taxon>Bacteria</taxon>
        <taxon>Bacillati</taxon>
        <taxon>Actinomycetota</taxon>
        <taxon>Actinomycetes</taxon>
        <taxon>Micrococcales</taxon>
        <taxon>Micrococcaceae</taxon>
        <taxon>Rothia</taxon>
    </lineage>
</organism>
<dbReference type="InterPro" id="IPR000524">
    <property type="entry name" value="Tscrpt_reg_HTH_GntR"/>
</dbReference>
<dbReference type="GO" id="GO:0003700">
    <property type="term" value="F:DNA-binding transcription factor activity"/>
    <property type="evidence" value="ECO:0007669"/>
    <property type="project" value="UniProtKB-UniRule"/>
</dbReference>
<evidence type="ECO:0000313" key="6">
    <source>
        <dbReference type="EMBL" id="QNV37611.1"/>
    </source>
</evidence>
<dbReference type="GeneID" id="96624660"/>
<proteinExistence type="predicted"/>
<dbReference type="SUPFAM" id="SSF64288">
    <property type="entry name" value="Chorismate lyase-like"/>
    <property type="match status" value="1"/>
</dbReference>
<dbReference type="NCBIfam" id="TIGR02404">
    <property type="entry name" value="trehalos_R_Bsub"/>
    <property type="match status" value="1"/>
</dbReference>
<dbReference type="PANTHER" id="PTHR44846:SF12">
    <property type="entry name" value="HTH-TYPE TRANSCRIPTIONAL REGULATOR TRER"/>
    <property type="match status" value="1"/>
</dbReference>
<keyword evidence="3" id="KW-0804">Transcription</keyword>
<evidence type="ECO:0000313" key="7">
    <source>
        <dbReference type="Proteomes" id="UP000516404"/>
    </source>
</evidence>
<name>A0A7H2BD65_9MICC</name>
<dbReference type="SMART" id="SM00866">
    <property type="entry name" value="UTRA"/>
    <property type="match status" value="1"/>
</dbReference>
<dbReference type="InterPro" id="IPR011663">
    <property type="entry name" value="UTRA"/>
</dbReference>
<dbReference type="InterPro" id="IPR012770">
    <property type="entry name" value="TreR"/>
</dbReference>